<dbReference type="InterPro" id="IPR019346">
    <property type="entry name" value="Ribosomal_mL42"/>
</dbReference>
<keyword evidence="4" id="KW-0689">Ribosomal protein</keyword>
<evidence type="ECO:0000313" key="10">
    <source>
        <dbReference type="Proteomes" id="UP000801492"/>
    </source>
</evidence>
<evidence type="ECO:0000256" key="2">
    <source>
        <dbReference type="ARBA" id="ARBA00005556"/>
    </source>
</evidence>
<dbReference type="GO" id="GO:0005762">
    <property type="term" value="C:mitochondrial large ribosomal subunit"/>
    <property type="evidence" value="ECO:0007669"/>
    <property type="project" value="TreeGrafter"/>
</dbReference>
<keyword evidence="6" id="KW-0687">Ribonucleoprotein</keyword>
<comment type="subcellular location">
    <subcellularLocation>
        <location evidence="1">Mitochondrion</location>
    </subcellularLocation>
</comment>
<comment type="caution">
    <text evidence="9">The sequence shown here is derived from an EMBL/GenBank/DDBJ whole genome shotgun (WGS) entry which is preliminary data.</text>
</comment>
<dbReference type="AlphaFoldDB" id="A0A8K0GB60"/>
<evidence type="ECO:0000256" key="8">
    <source>
        <dbReference type="SAM" id="MobiDB-lite"/>
    </source>
</evidence>
<sequence>MLHQARHLIMALKNIINNSIFNHQSKLFLSSIRWESTKNPKHTIVLTDDASTFVAWHPKEEFPYECTKPLPEPKLEEDTSVLKTQMTSDMKELFKKKTPEQARQELMNITHTTKHRWFPRARDKKAKKTPMDREYL</sequence>
<name>A0A8K0GB60_IGNLU</name>
<keyword evidence="10" id="KW-1185">Reference proteome</keyword>
<comment type="similarity">
    <text evidence="2">Belongs to the mitochondrion-specific ribosomal protein mL42 family.</text>
</comment>
<keyword evidence="3" id="KW-0809">Transit peptide</keyword>
<feature type="compositionally biased region" description="Basic residues" evidence="8">
    <location>
        <begin position="112"/>
        <end position="128"/>
    </location>
</feature>
<organism evidence="9 10">
    <name type="scientific">Ignelater luminosus</name>
    <name type="common">Cucubano</name>
    <name type="synonym">Pyrophorus luminosus</name>
    <dbReference type="NCBI Taxonomy" id="2038154"/>
    <lineage>
        <taxon>Eukaryota</taxon>
        <taxon>Metazoa</taxon>
        <taxon>Ecdysozoa</taxon>
        <taxon>Arthropoda</taxon>
        <taxon>Hexapoda</taxon>
        <taxon>Insecta</taxon>
        <taxon>Pterygota</taxon>
        <taxon>Neoptera</taxon>
        <taxon>Endopterygota</taxon>
        <taxon>Coleoptera</taxon>
        <taxon>Polyphaga</taxon>
        <taxon>Elateriformia</taxon>
        <taxon>Elateroidea</taxon>
        <taxon>Elateridae</taxon>
        <taxon>Agrypninae</taxon>
        <taxon>Pyrophorini</taxon>
        <taxon>Ignelater</taxon>
    </lineage>
</organism>
<evidence type="ECO:0000256" key="4">
    <source>
        <dbReference type="ARBA" id="ARBA00022980"/>
    </source>
</evidence>
<evidence type="ECO:0000256" key="6">
    <source>
        <dbReference type="ARBA" id="ARBA00023274"/>
    </source>
</evidence>
<proteinExistence type="inferred from homology"/>
<evidence type="ECO:0000256" key="3">
    <source>
        <dbReference type="ARBA" id="ARBA00022946"/>
    </source>
</evidence>
<evidence type="ECO:0000256" key="1">
    <source>
        <dbReference type="ARBA" id="ARBA00004173"/>
    </source>
</evidence>
<dbReference type="PANTHER" id="PTHR13450">
    <property type="entry name" value="MITOCHONDRIAL 39S RIBOSOMAL PROTEIN L42"/>
    <property type="match status" value="1"/>
</dbReference>
<protein>
    <recommendedName>
        <fullName evidence="7">Large ribosomal subunit protein mL42</fullName>
    </recommendedName>
</protein>
<reference evidence="9" key="1">
    <citation type="submission" date="2019-08" db="EMBL/GenBank/DDBJ databases">
        <title>The genome of the North American firefly Photinus pyralis.</title>
        <authorList>
            <consortium name="Photinus pyralis genome working group"/>
            <person name="Fallon T.R."/>
            <person name="Sander Lower S.E."/>
            <person name="Weng J.-K."/>
        </authorList>
    </citation>
    <scope>NUCLEOTIDE SEQUENCE</scope>
    <source>
        <strain evidence="9">TRF0915ILg1</strain>
        <tissue evidence="9">Whole body</tissue>
    </source>
</reference>
<dbReference type="OrthoDB" id="1107506at2759"/>
<feature type="region of interest" description="Disordered" evidence="8">
    <location>
        <begin position="107"/>
        <end position="136"/>
    </location>
</feature>
<evidence type="ECO:0000256" key="7">
    <source>
        <dbReference type="ARBA" id="ARBA00035189"/>
    </source>
</evidence>
<dbReference type="PANTHER" id="PTHR13450:SF4">
    <property type="entry name" value="LARGE RIBOSOMAL SUBUNIT PROTEIN ML42"/>
    <property type="match status" value="1"/>
</dbReference>
<accession>A0A8K0GB60</accession>
<evidence type="ECO:0000256" key="5">
    <source>
        <dbReference type="ARBA" id="ARBA00023128"/>
    </source>
</evidence>
<dbReference type="Pfam" id="PF10210">
    <property type="entry name" value="MRP-S32"/>
    <property type="match status" value="1"/>
</dbReference>
<keyword evidence="5" id="KW-0496">Mitochondrion</keyword>
<dbReference type="Proteomes" id="UP000801492">
    <property type="component" value="Unassembled WGS sequence"/>
</dbReference>
<dbReference type="EMBL" id="VTPC01008282">
    <property type="protein sequence ID" value="KAF2893039.1"/>
    <property type="molecule type" value="Genomic_DNA"/>
</dbReference>
<gene>
    <name evidence="9" type="ORF">ILUMI_13133</name>
</gene>
<evidence type="ECO:0000313" key="9">
    <source>
        <dbReference type="EMBL" id="KAF2893039.1"/>
    </source>
</evidence>